<keyword evidence="2" id="KW-0560">Oxidoreductase</keyword>
<dbReference type="Pfam" id="PF04820">
    <property type="entry name" value="Trp_halogenase"/>
    <property type="match status" value="2"/>
</dbReference>
<dbReference type="EMBL" id="ML976176">
    <property type="protein sequence ID" value="KAF1936660.1"/>
    <property type="molecule type" value="Genomic_DNA"/>
</dbReference>
<evidence type="ECO:0000256" key="1">
    <source>
        <dbReference type="ARBA" id="ARBA00005706"/>
    </source>
</evidence>
<dbReference type="AlphaFoldDB" id="A0A6A5SAI4"/>
<organism evidence="4 5">
    <name type="scientific">Clathrospora elynae</name>
    <dbReference type="NCBI Taxonomy" id="706981"/>
    <lineage>
        <taxon>Eukaryota</taxon>
        <taxon>Fungi</taxon>
        <taxon>Dikarya</taxon>
        <taxon>Ascomycota</taxon>
        <taxon>Pezizomycotina</taxon>
        <taxon>Dothideomycetes</taxon>
        <taxon>Pleosporomycetidae</taxon>
        <taxon>Pleosporales</taxon>
        <taxon>Diademaceae</taxon>
        <taxon>Clathrospora</taxon>
    </lineage>
</organism>
<dbReference type="OrthoDB" id="3340390at2759"/>
<dbReference type="InterPro" id="IPR050816">
    <property type="entry name" value="Flavin-dep_Halogenase_NPB"/>
</dbReference>
<proteinExistence type="inferred from homology"/>
<dbReference type="SUPFAM" id="SSF51905">
    <property type="entry name" value="FAD/NAD(P)-binding domain"/>
    <property type="match status" value="1"/>
</dbReference>
<dbReference type="InterPro" id="IPR036188">
    <property type="entry name" value="FAD/NAD-bd_sf"/>
</dbReference>
<sequence>MSVPERTQVLVIGGGPAGSYPASALAREGIEAVVLEGDKFPRYHVGESMLPSLRQFFRFINLDDTFIGAAFVLTNKDPACEHAGKSGAKIFDGVKVSAIKFAPHDGPSSVKFDYVVGLMSTKCLKNHHFNQGTPQEGVPYFEALSDGSGWVWFIPLHNNTVSVGVVINQEVATRKKEMGSPGRKAFYLEMLKALPRILGPMLKDTTLVTEIKAASDWSYSASSYASYNARIVGDTGCFIDPFFSSGVHLAVASGLSAAANICASIKGQVTECEALEWHSKKVAEGYTRFLLIVLSALKQIRGHDQAILSDWDEEGFERAFAHFRPIIQATAYVHGKLTQEEVAKTVDFCLNAFAPVDAAKRDAVMAKVEELKSSGSAQIHKELEAYLSPDELHILNTVRAREMVRSEDTVNIDTFTSDTMDGRAVNMIQGSLGLISAHEAAKNAPKKSTDLLSKMMGEEKKLAQGDQLATAAIA</sequence>
<name>A0A6A5SAI4_9PLEO</name>
<dbReference type="Gene3D" id="3.50.50.60">
    <property type="entry name" value="FAD/NAD(P)-binding domain"/>
    <property type="match status" value="2"/>
</dbReference>
<dbReference type="GO" id="GO:0004497">
    <property type="term" value="F:monooxygenase activity"/>
    <property type="evidence" value="ECO:0007669"/>
    <property type="project" value="UniProtKB-KW"/>
</dbReference>
<keyword evidence="5" id="KW-1185">Reference proteome</keyword>
<reference evidence="4" key="1">
    <citation type="journal article" date="2020" name="Stud. Mycol.">
        <title>101 Dothideomycetes genomes: a test case for predicting lifestyles and emergence of pathogens.</title>
        <authorList>
            <person name="Haridas S."/>
            <person name="Albert R."/>
            <person name="Binder M."/>
            <person name="Bloem J."/>
            <person name="Labutti K."/>
            <person name="Salamov A."/>
            <person name="Andreopoulos B."/>
            <person name="Baker S."/>
            <person name="Barry K."/>
            <person name="Bills G."/>
            <person name="Bluhm B."/>
            <person name="Cannon C."/>
            <person name="Castanera R."/>
            <person name="Culley D."/>
            <person name="Daum C."/>
            <person name="Ezra D."/>
            <person name="Gonzalez J."/>
            <person name="Henrissat B."/>
            <person name="Kuo A."/>
            <person name="Liang C."/>
            <person name="Lipzen A."/>
            <person name="Lutzoni F."/>
            <person name="Magnuson J."/>
            <person name="Mondo S."/>
            <person name="Nolan M."/>
            <person name="Ohm R."/>
            <person name="Pangilinan J."/>
            <person name="Park H.-J."/>
            <person name="Ramirez L."/>
            <person name="Alfaro M."/>
            <person name="Sun H."/>
            <person name="Tritt A."/>
            <person name="Yoshinaga Y."/>
            <person name="Zwiers L.-H."/>
            <person name="Turgeon B."/>
            <person name="Goodwin S."/>
            <person name="Spatafora J."/>
            <person name="Crous P."/>
            <person name="Grigoriev I."/>
        </authorList>
    </citation>
    <scope>NUCLEOTIDE SEQUENCE</scope>
    <source>
        <strain evidence="4">CBS 161.51</strain>
    </source>
</reference>
<dbReference type="PANTHER" id="PTHR43747:SF5">
    <property type="entry name" value="FAD-BINDING DOMAIN-CONTAINING PROTEIN"/>
    <property type="match status" value="1"/>
</dbReference>
<dbReference type="InterPro" id="IPR006905">
    <property type="entry name" value="Flavin_halogenase"/>
</dbReference>
<protein>
    <recommendedName>
        <fullName evidence="6">FAD/NAD(P)-binding domain-containing protein</fullName>
    </recommendedName>
</protein>
<accession>A0A6A5SAI4</accession>
<evidence type="ECO:0008006" key="6">
    <source>
        <dbReference type="Google" id="ProtNLM"/>
    </source>
</evidence>
<evidence type="ECO:0000256" key="3">
    <source>
        <dbReference type="ARBA" id="ARBA00023033"/>
    </source>
</evidence>
<evidence type="ECO:0000256" key="2">
    <source>
        <dbReference type="ARBA" id="ARBA00023002"/>
    </source>
</evidence>
<keyword evidence="3" id="KW-0503">Monooxygenase</keyword>
<gene>
    <name evidence="4" type="ORF">EJ02DRAFT_506414</name>
</gene>
<comment type="similarity">
    <text evidence="1">Belongs to the flavin-dependent halogenase family.</text>
</comment>
<evidence type="ECO:0000313" key="4">
    <source>
        <dbReference type="EMBL" id="KAF1936660.1"/>
    </source>
</evidence>
<evidence type="ECO:0000313" key="5">
    <source>
        <dbReference type="Proteomes" id="UP000800038"/>
    </source>
</evidence>
<dbReference type="Proteomes" id="UP000800038">
    <property type="component" value="Unassembled WGS sequence"/>
</dbReference>
<dbReference type="PANTHER" id="PTHR43747">
    <property type="entry name" value="FAD-BINDING PROTEIN"/>
    <property type="match status" value="1"/>
</dbReference>